<dbReference type="GO" id="GO:0016607">
    <property type="term" value="C:nuclear speck"/>
    <property type="evidence" value="ECO:0007669"/>
    <property type="project" value="TreeGrafter"/>
</dbReference>
<dbReference type="Pfam" id="PF00202">
    <property type="entry name" value="Aminotran_3"/>
    <property type="match status" value="1"/>
</dbReference>
<dbReference type="Gene3D" id="3.40.640.10">
    <property type="entry name" value="Type I PLP-dependent aspartate aminotransferase-like (Major domain)"/>
    <property type="match status" value="1"/>
</dbReference>
<feature type="domain" description="HECT" evidence="9">
    <location>
        <begin position="1987"/>
        <end position="2331"/>
    </location>
</feature>
<evidence type="ECO:0000259" key="9">
    <source>
        <dbReference type="PROSITE" id="PS50237"/>
    </source>
</evidence>
<dbReference type="Gene3D" id="3.90.1150.10">
    <property type="entry name" value="Aspartate Aminotransferase, domain 1"/>
    <property type="match status" value="1"/>
</dbReference>
<dbReference type="InterPro" id="IPR035983">
    <property type="entry name" value="Hect_E3_ubiquitin_ligase"/>
</dbReference>
<feature type="compositionally biased region" description="Polar residues" evidence="8">
    <location>
        <begin position="581"/>
        <end position="597"/>
    </location>
</feature>
<name>A0A1B7N8S1_9AGAM</name>
<feature type="region of interest" description="Disordered" evidence="8">
    <location>
        <begin position="1790"/>
        <end position="1817"/>
    </location>
</feature>
<evidence type="ECO:0000256" key="7">
    <source>
        <dbReference type="PROSITE-ProRule" id="PRU00104"/>
    </source>
</evidence>
<feature type="compositionally biased region" description="Polar residues" evidence="8">
    <location>
        <begin position="1139"/>
        <end position="1161"/>
    </location>
</feature>
<dbReference type="SUPFAM" id="SSF56204">
    <property type="entry name" value="Hect, E3 ligase catalytic domain"/>
    <property type="match status" value="1"/>
</dbReference>
<reference evidence="10 11" key="1">
    <citation type="submission" date="2016-06" db="EMBL/GenBank/DDBJ databases">
        <title>Comparative genomics of the ectomycorrhizal sister species Rhizopogon vinicolor and Rhizopogon vesiculosus (Basidiomycota: Boletales) reveals a divergence of the mating type B locus.</title>
        <authorList>
            <consortium name="DOE Joint Genome Institute"/>
            <person name="Mujic A.B."/>
            <person name="Kuo A."/>
            <person name="Tritt A."/>
            <person name="Lipzen A."/>
            <person name="Chen C."/>
            <person name="Johnson J."/>
            <person name="Sharma A."/>
            <person name="Barry K."/>
            <person name="Grigoriev I.V."/>
            <person name="Spatafora J.W."/>
        </authorList>
    </citation>
    <scope>NUCLEOTIDE SEQUENCE [LARGE SCALE GENOMIC DNA]</scope>
    <source>
        <strain evidence="10 11">AM-OR11-026</strain>
    </source>
</reference>
<dbReference type="InterPro" id="IPR000569">
    <property type="entry name" value="HECT_dom"/>
</dbReference>
<dbReference type="Gene3D" id="3.30.2160.10">
    <property type="entry name" value="Hect, E3 ligase catalytic domain"/>
    <property type="match status" value="1"/>
</dbReference>
<dbReference type="GO" id="GO:0000209">
    <property type="term" value="P:protein polyubiquitination"/>
    <property type="evidence" value="ECO:0007669"/>
    <property type="project" value="TreeGrafter"/>
</dbReference>
<evidence type="ECO:0000256" key="3">
    <source>
        <dbReference type="ARBA" id="ARBA00012485"/>
    </source>
</evidence>
<feature type="active site" description="Glycyl thioester intermediate" evidence="7">
    <location>
        <position position="2298"/>
    </location>
</feature>
<comment type="similarity">
    <text evidence="2">Belongs to the UPL family. K-HECT subfamily.</text>
</comment>
<evidence type="ECO:0000256" key="6">
    <source>
        <dbReference type="ARBA" id="ARBA00022898"/>
    </source>
</evidence>
<dbReference type="CDD" id="cd00078">
    <property type="entry name" value="HECTc"/>
    <property type="match status" value="1"/>
</dbReference>
<organism evidence="10 11">
    <name type="scientific">Rhizopogon vinicolor AM-OR11-026</name>
    <dbReference type="NCBI Taxonomy" id="1314800"/>
    <lineage>
        <taxon>Eukaryota</taxon>
        <taxon>Fungi</taxon>
        <taxon>Dikarya</taxon>
        <taxon>Basidiomycota</taxon>
        <taxon>Agaricomycotina</taxon>
        <taxon>Agaricomycetes</taxon>
        <taxon>Agaricomycetidae</taxon>
        <taxon>Boletales</taxon>
        <taxon>Suillineae</taxon>
        <taxon>Rhizopogonaceae</taxon>
        <taxon>Rhizopogon</taxon>
    </lineage>
</organism>
<dbReference type="SUPFAM" id="SSF53383">
    <property type="entry name" value="PLP-dependent transferases"/>
    <property type="match status" value="1"/>
</dbReference>
<feature type="region of interest" description="Disordered" evidence="8">
    <location>
        <begin position="465"/>
        <end position="702"/>
    </location>
</feature>
<feature type="compositionally biased region" description="Acidic residues" evidence="8">
    <location>
        <begin position="668"/>
        <end position="695"/>
    </location>
</feature>
<dbReference type="Proteomes" id="UP000092154">
    <property type="component" value="Unassembled WGS sequence"/>
</dbReference>
<accession>A0A1B7N8S1</accession>
<dbReference type="PROSITE" id="PS50237">
    <property type="entry name" value="HECT"/>
    <property type="match status" value="1"/>
</dbReference>
<evidence type="ECO:0000313" key="10">
    <source>
        <dbReference type="EMBL" id="OAX41248.1"/>
    </source>
</evidence>
<dbReference type="SUPFAM" id="SSF48371">
    <property type="entry name" value="ARM repeat"/>
    <property type="match status" value="1"/>
</dbReference>
<dbReference type="Gene3D" id="1.25.10.10">
    <property type="entry name" value="Leucine-rich Repeat Variant"/>
    <property type="match status" value="1"/>
</dbReference>
<evidence type="ECO:0000256" key="1">
    <source>
        <dbReference type="ARBA" id="ARBA00000885"/>
    </source>
</evidence>
<feature type="compositionally biased region" description="Low complexity" evidence="8">
    <location>
        <begin position="598"/>
        <end position="611"/>
    </location>
</feature>
<keyword evidence="4" id="KW-0808">Transferase</keyword>
<comment type="catalytic activity">
    <reaction evidence="1">
        <text>S-ubiquitinyl-[E2 ubiquitin-conjugating enzyme]-L-cysteine + [acceptor protein]-L-lysine = [E2 ubiquitin-conjugating enzyme]-L-cysteine + N(6)-ubiquitinyl-[acceptor protein]-L-lysine.</text>
        <dbReference type="EC" id="2.3.2.26"/>
    </reaction>
</comment>
<dbReference type="CDD" id="cd00610">
    <property type="entry name" value="OAT_like"/>
    <property type="match status" value="1"/>
</dbReference>
<dbReference type="Gene3D" id="3.30.2410.10">
    <property type="entry name" value="Hect, E3 ligase catalytic domain"/>
    <property type="match status" value="1"/>
</dbReference>
<gene>
    <name evidence="10" type="ORF">K503DRAFT_713019</name>
</gene>
<dbReference type="InterPro" id="IPR015424">
    <property type="entry name" value="PyrdxlP-dep_Trfase"/>
</dbReference>
<evidence type="ECO:0000256" key="5">
    <source>
        <dbReference type="ARBA" id="ARBA00022786"/>
    </source>
</evidence>
<dbReference type="InterPro" id="IPR057948">
    <property type="entry name" value="TPR_TRIP12_N"/>
</dbReference>
<dbReference type="InterPro" id="IPR045322">
    <property type="entry name" value="HECTD1/TRIP12-like"/>
</dbReference>
<feature type="compositionally biased region" description="Basic and acidic residues" evidence="8">
    <location>
        <begin position="475"/>
        <end position="490"/>
    </location>
</feature>
<dbReference type="FunCoup" id="A0A1B7N8S1">
    <property type="interactions" value="660"/>
</dbReference>
<dbReference type="InterPro" id="IPR015422">
    <property type="entry name" value="PyrdxlP-dep_Trfase_small"/>
</dbReference>
<evidence type="ECO:0000256" key="8">
    <source>
        <dbReference type="SAM" id="MobiDB-lite"/>
    </source>
</evidence>
<dbReference type="SMART" id="SM00119">
    <property type="entry name" value="HECTc"/>
    <property type="match status" value="1"/>
</dbReference>
<keyword evidence="6" id="KW-0663">Pyridoxal phosphate</keyword>
<dbReference type="PANTHER" id="PTHR45670">
    <property type="entry name" value="E3 UBIQUITIN-PROTEIN LIGASE TRIP12"/>
    <property type="match status" value="1"/>
</dbReference>
<dbReference type="Pfam" id="PF00632">
    <property type="entry name" value="HECT"/>
    <property type="match status" value="1"/>
</dbReference>
<dbReference type="STRING" id="1314800.A0A1B7N8S1"/>
<feature type="compositionally biased region" description="Polar residues" evidence="8">
    <location>
        <begin position="503"/>
        <end position="512"/>
    </location>
</feature>
<feature type="compositionally biased region" description="Basic and acidic residues" evidence="8">
    <location>
        <begin position="655"/>
        <end position="667"/>
    </location>
</feature>
<dbReference type="GO" id="GO:0008483">
    <property type="term" value="F:transaminase activity"/>
    <property type="evidence" value="ECO:0007669"/>
    <property type="project" value="InterPro"/>
</dbReference>
<sequence length="2331" mass="252112">MSDVRPSSILHRTPWTPPVAVATDGIYIDLADGRRVIDGIGGAAVTCIGGNHPKVVKALKDQIDIMSYVYNMQLSSPPAEELAKFLVDTSDGAFEQVAFLSGGSEAMEAVIKLARQYYVEVGQPKRTNYIARQLSFHGNTLSTLSLAYHPGRRAPYEAILDHQNFHHVSPAYAKRFQKSDETEKQYVERLRQELEDKFIELGTDTVVGFVAETVVGATTGVVSAPKGYFKAMKSVCDKYGALFILDEVMSGMGRMGTMHAWQSLGDGAAPDLQAVAKGLGGGRVLHVPSLSIYAAIGAVLISPKVAKGIRGNSGLIKHGHTYQANPLACAASLAVQKVIIEEDLLAQCRKNGEHMLTLLKDRLQSPNALAAPYTFDVRGAGAFFGVEFDFSGSEARRVDMKGQQFAMVVQACCLTNGLVAMGMAGGSALDGSNGDVLMLGPAYNATTEEIEKIVDIFVGSIEEPTRSSARVKAAKQKEKEREQAKDREGDSADQSVAVPAESTRATRSTTQGKNKRSRESSSGNGKSKETSEDTIRLSKSRARRATLPSASAPPLSITEPTKDRKGKKRAAPEPDSEEEGQSATLSSSAKRTRTTAYSLRSRTDASTSTSAPMPRKPRPSASKAKAAVKNKAGASAGPSKMGDEDIEMLDPTIIRPDDPAHDEHPDGCDDGDAAMDDQDNSGGDGEGDDNGDEEPGLPAGVTRGFGGLDESAAMAIFGDYRQFGSYMVSLSSRLKTMLNNIKSTASPTTRLVTLQELSELLSISTEDTLAGSFQVEQFVRELVKILGGRGVDEDEDDDGGDDGEEHDEDAALAAALALSGGGTYQGDENLEAQMLACRCLANLMEALPGVAHSVVYHGAIPVLCSKLIEISYIDLAEQTLSTLEKISEEFPSSIVRENGLAALLNYLDFFSIAVQRTALQAAANCCRNISPDHFQMILGVWPIIRNCLGYSDQRLVEFACLCVIRVVDSYHRSATENLEKLLDESAIRAINLLLMPAGGSPLIASNTFTLLLKALATAARASPKITLNLLQADIVDTLYQILTGVLPSASGGGDEQNGQGLAGDVTHMTVMENLAHRSKEQVEEALSLVSELMPPLPKDGVFDHKGYTDKALTRMVKAKAKADRAAARHAAFAHYQPSPDASAQATPAAESSQDASMNDFQMQDPDDIPLPASAAEPAVADRTELLRSKPDVVGRFMQLMVPILIDVYAASVITPVRVKTLTGLLKAVGFLEGEALKNAFNASIFFLVPVASFASSILSSKDHPSLVIGALQLVDLLLQKLPAEYRPVLRREGVFHEIESLSARTLASLKSKDSDSTVIADPANISIHGSAIPGYKKLHSLSLEPEDAITLRARVIRFKYSLGQEEGDEDNAFDELRRLVDRLAVPDVGESIMISALRDIADHFTSHLSVSSFELLQSGAVDGLLRFATDTTRSSVTIKRRQELLYDAFSRIPRGGTVNQSSLAVLVKKLQESLTRMEDFEVVTVSQGTDDSKRSSPSLLARQLRLRLVADDESDIPRNLRNMVVSIHAIATFQALNDYLRPRITGLMSTGGLSGMLAALAASGFGPASSRNPPEAPMQPSKPVESGSAQTPATGSSDVGRRRSLRLSAKNGGSSVDKNEPGTTTVPTTGAVPTASSSSVPAPQSAARMEALIQDSGLGSDFTDDEVDAEVFEDEDDLDSAADKTVTLSIADDGSKVEAQTPDGTRVATPSTAPLTSSSRLLSANKTSYAAALKAKPSDWHLEFSMDDHILPLDLTIYGAIHQHEIRKKLGPVPSSSMWQGIYTVKFKKVNGPPPSQESRADTSGSKIRSPSPILSSLPDDAHHAKILRLLRVLHKLNAAEAQRPARPLDRRALAETAFINNKLTAKLTRQLEEPMIVVSSCLPDWALDLPQNFPFLFPFATRYNYLQSTSFGYARLILKWQSQQTRGQDSSRRDEGIGFLGRLQRQKVRISRKHILESAVKVFELYGSSSSILEVEYFDEVGTGLGPTLEFYSLVSKEFARRDLKIWRDADSAAPGIYVRHPTGLYPAPISPEDIANDGGQKRTHILRVVGQYVAKAMLDSRIIDLSVNKVFVKLVLGEEVPLTIESLKFVDSELANSLSKVQIYASMKGQSEKLFRKVALMDIVNVEDLALDFTVPGYDIELRPGGRNIPVTSENAEEYIHEVLDAIIGAGVQPQARAFREGFSKVFPISDLQAFSADELVMLFGNSDEDWGSETLNEAIKADHGFHSESRAIRELIGIMSEFDPSTRRDFLQFITGSPKLPIGGFRGLNPPLTVVRKPHEPPLTADDYLPSVMTCVNYLKLPEYSSKVVMREKLRVAMKEGVGSFHLS</sequence>
<dbReference type="Pfam" id="PF25579">
    <property type="entry name" value="TPR_TRIP12_N"/>
    <property type="match status" value="1"/>
</dbReference>
<dbReference type="InterPro" id="IPR005814">
    <property type="entry name" value="Aminotrans_3"/>
</dbReference>
<feature type="compositionally biased region" description="Basic and acidic residues" evidence="8">
    <location>
        <begin position="526"/>
        <end position="536"/>
    </location>
</feature>
<feature type="region of interest" description="Disordered" evidence="8">
    <location>
        <begin position="1136"/>
        <end position="1166"/>
    </location>
</feature>
<evidence type="ECO:0000313" key="11">
    <source>
        <dbReference type="Proteomes" id="UP000092154"/>
    </source>
</evidence>
<feature type="compositionally biased region" description="Low complexity" evidence="8">
    <location>
        <begin position="1622"/>
        <end position="1646"/>
    </location>
</feature>
<dbReference type="OrthoDB" id="423283at2759"/>
<dbReference type="InterPro" id="IPR011989">
    <property type="entry name" value="ARM-like"/>
</dbReference>
<dbReference type="InterPro" id="IPR016024">
    <property type="entry name" value="ARM-type_fold"/>
</dbReference>
<feature type="region of interest" description="Disordered" evidence="8">
    <location>
        <begin position="1566"/>
        <end position="1646"/>
    </location>
</feature>
<evidence type="ECO:0000256" key="4">
    <source>
        <dbReference type="ARBA" id="ARBA00022679"/>
    </source>
</evidence>
<dbReference type="EMBL" id="KV448186">
    <property type="protein sequence ID" value="OAX41248.1"/>
    <property type="molecule type" value="Genomic_DNA"/>
</dbReference>
<feature type="compositionally biased region" description="Low complexity" evidence="8">
    <location>
        <begin position="620"/>
        <end position="636"/>
    </location>
</feature>
<protein>
    <recommendedName>
        <fullName evidence="3">HECT-type E3 ubiquitin transferase</fullName>
        <ecNumber evidence="3">2.3.2.26</ecNumber>
    </recommendedName>
</protein>
<proteinExistence type="inferred from homology"/>
<dbReference type="PANTHER" id="PTHR45670:SF1">
    <property type="entry name" value="E3 UBIQUITIN-PROTEIN LIGASE HECTD1"/>
    <property type="match status" value="1"/>
</dbReference>
<evidence type="ECO:0000256" key="2">
    <source>
        <dbReference type="ARBA" id="ARBA00006331"/>
    </source>
</evidence>
<dbReference type="GO" id="GO:0061630">
    <property type="term" value="F:ubiquitin protein ligase activity"/>
    <property type="evidence" value="ECO:0007669"/>
    <property type="project" value="UniProtKB-EC"/>
</dbReference>
<keyword evidence="5 7" id="KW-0833">Ubl conjugation pathway</keyword>
<dbReference type="Gene3D" id="3.90.1750.10">
    <property type="entry name" value="Hect, E3 ligase catalytic domains"/>
    <property type="match status" value="1"/>
</dbReference>
<feature type="compositionally biased region" description="Low complexity" evidence="8">
    <location>
        <begin position="1806"/>
        <end position="1817"/>
    </location>
</feature>
<dbReference type="EC" id="2.3.2.26" evidence="3"/>
<dbReference type="GO" id="GO:0030170">
    <property type="term" value="F:pyridoxal phosphate binding"/>
    <property type="evidence" value="ECO:0007669"/>
    <property type="project" value="InterPro"/>
</dbReference>
<dbReference type="GO" id="GO:0043161">
    <property type="term" value="P:proteasome-mediated ubiquitin-dependent protein catabolic process"/>
    <property type="evidence" value="ECO:0007669"/>
    <property type="project" value="TreeGrafter"/>
</dbReference>
<feature type="compositionally biased region" description="Polar residues" evidence="8">
    <location>
        <begin position="1587"/>
        <end position="1597"/>
    </location>
</feature>
<dbReference type="InterPro" id="IPR015421">
    <property type="entry name" value="PyrdxlP-dep_Trfase_major"/>
</dbReference>
<keyword evidence="11" id="KW-1185">Reference proteome</keyword>
<dbReference type="InParanoid" id="A0A1B7N8S1"/>